<dbReference type="EMBL" id="GL446154">
    <property type="protein sequence ID" value="EFN88405.1"/>
    <property type="molecule type" value="Genomic_DNA"/>
</dbReference>
<evidence type="ECO:0000313" key="2">
    <source>
        <dbReference type="EMBL" id="EFN88405.1"/>
    </source>
</evidence>
<sequence length="56" mass="6698">MRPDAERSRSPTRPPTVQYEQCCRGRATAIFIDKISRFFFPFSFFILNVVYWSTFL</sequence>
<dbReference type="Proteomes" id="UP000008237">
    <property type="component" value="Unassembled WGS sequence"/>
</dbReference>
<evidence type="ECO:0000313" key="3">
    <source>
        <dbReference type="Proteomes" id="UP000008237"/>
    </source>
</evidence>
<dbReference type="Gene3D" id="1.20.58.390">
    <property type="entry name" value="Neurotransmitter-gated ion-channel transmembrane domain"/>
    <property type="match status" value="1"/>
</dbReference>
<organism evidence="3">
    <name type="scientific">Harpegnathos saltator</name>
    <name type="common">Jerdon's jumping ant</name>
    <dbReference type="NCBI Taxonomy" id="610380"/>
    <lineage>
        <taxon>Eukaryota</taxon>
        <taxon>Metazoa</taxon>
        <taxon>Ecdysozoa</taxon>
        <taxon>Arthropoda</taxon>
        <taxon>Hexapoda</taxon>
        <taxon>Insecta</taxon>
        <taxon>Pterygota</taxon>
        <taxon>Neoptera</taxon>
        <taxon>Endopterygota</taxon>
        <taxon>Hymenoptera</taxon>
        <taxon>Apocrita</taxon>
        <taxon>Aculeata</taxon>
        <taxon>Formicoidea</taxon>
        <taxon>Formicidae</taxon>
        <taxon>Ponerinae</taxon>
        <taxon>Ponerini</taxon>
        <taxon>Harpegnathos</taxon>
    </lineage>
</organism>
<dbReference type="SUPFAM" id="SSF90112">
    <property type="entry name" value="Neurotransmitter-gated ion-channel transmembrane pore"/>
    <property type="match status" value="1"/>
</dbReference>
<reference evidence="2 3" key="1">
    <citation type="journal article" date="2010" name="Science">
        <title>Genomic comparison of the ants Camponotus floridanus and Harpegnathos saltator.</title>
        <authorList>
            <person name="Bonasio R."/>
            <person name="Zhang G."/>
            <person name="Ye C."/>
            <person name="Mutti N.S."/>
            <person name="Fang X."/>
            <person name="Qin N."/>
            <person name="Donahue G."/>
            <person name="Yang P."/>
            <person name="Li Q."/>
            <person name="Li C."/>
            <person name="Zhang P."/>
            <person name="Huang Z."/>
            <person name="Berger S.L."/>
            <person name="Reinberg D."/>
            <person name="Wang J."/>
            <person name="Liebig J."/>
        </authorList>
    </citation>
    <scope>NUCLEOTIDE SEQUENCE [LARGE SCALE GENOMIC DNA]</scope>
    <source>
        <strain evidence="2 3">R22 G/1</strain>
    </source>
</reference>
<protein>
    <submittedName>
        <fullName evidence="2">Uncharacterized protein</fullName>
    </submittedName>
</protein>
<name>E2B7C0_HARSA</name>
<dbReference type="AlphaFoldDB" id="E2B7C0"/>
<dbReference type="InterPro" id="IPR036719">
    <property type="entry name" value="Neuro-gated_channel_TM_sf"/>
</dbReference>
<dbReference type="InterPro" id="IPR038050">
    <property type="entry name" value="Neuro_actylchol_rec"/>
</dbReference>
<keyword evidence="1" id="KW-1133">Transmembrane helix</keyword>
<proteinExistence type="predicted"/>
<keyword evidence="3" id="KW-1185">Reference proteome</keyword>
<dbReference type="InParanoid" id="E2B7C0"/>
<evidence type="ECO:0000256" key="1">
    <source>
        <dbReference type="SAM" id="Phobius"/>
    </source>
</evidence>
<dbReference type="GO" id="GO:0006811">
    <property type="term" value="P:monoatomic ion transport"/>
    <property type="evidence" value="ECO:0007669"/>
    <property type="project" value="InterPro"/>
</dbReference>
<accession>E2B7C0</accession>
<keyword evidence="1" id="KW-0472">Membrane</keyword>
<gene>
    <name evidence="2" type="ORF">EAI_01825</name>
</gene>
<dbReference type="OrthoDB" id="407674at2759"/>
<keyword evidence="1" id="KW-0812">Transmembrane</keyword>
<dbReference type="STRING" id="610380.E2B7C0"/>
<dbReference type="GO" id="GO:0016020">
    <property type="term" value="C:membrane"/>
    <property type="evidence" value="ECO:0007669"/>
    <property type="project" value="InterPro"/>
</dbReference>
<feature type="transmembrane region" description="Helical" evidence="1">
    <location>
        <begin position="38"/>
        <end position="55"/>
    </location>
</feature>